<dbReference type="Proteomes" id="UP000536746">
    <property type="component" value="Unassembled WGS sequence"/>
</dbReference>
<dbReference type="InterPro" id="IPR004360">
    <property type="entry name" value="Glyas_Fos-R_dOase_dom"/>
</dbReference>
<dbReference type="Gene3D" id="3.30.720.110">
    <property type="match status" value="1"/>
</dbReference>
<reference evidence="4 5" key="1">
    <citation type="submission" date="2017-06" db="EMBL/GenBank/DDBJ databases">
        <title>Herbaspirillum phytohormonus sp. nov., isolated from the root nodule of Robinia pseudoacacia in lead-zinc mine.</title>
        <authorList>
            <person name="Fan M."/>
            <person name="Lin Y."/>
        </authorList>
    </citation>
    <scope>NUCLEOTIDE SEQUENCE [LARGE SCALE GENOMIC DNA]</scope>
    <source>
        <strain evidence="4 5">HZ10</strain>
    </source>
</reference>
<sequence>MPIQPIQPVAPAGASQTSPPSPDASCVLPPGYHSVTPYLIVNGTAAAMDFYRRAFGAEEIMRLDGPHGKIWHAEIQIGNARVMLADEYPEMGFVSPQTLGGAGVSLLVYVADVDAVFAQAVEAGAVQLRAVQNQFYGDRSGMLRDPYGHVWSIATHVEDLSTEEICARSRELLARRCKKSAESA</sequence>
<reference evidence="3 6" key="2">
    <citation type="journal article" date="2020" name="Front. Plant Sci.">
        <title>Isolation of Rhizosphere Bacteria That Improve Quality and Water Stress Tolerance in Greenhouse Ornamentals.</title>
        <authorList>
            <person name="Nordstedt N.P."/>
            <person name="Jones M.L."/>
        </authorList>
    </citation>
    <scope>NUCLEOTIDE SEQUENCE [LARGE SCALE GENOMIC DNA]</scope>
    <source>
        <strain evidence="3 6">C6C2</strain>
    </source>
</reference>
<dbReference type="EMBL" id="NJGU01000003">
    <property type="protein sequence ID" value="OWY30275.1"/>
    <property type="molecule type" value="Genomic_DNA"/>
</dbReference>
<organism evidence="4 5">
    <name type="scientific">Herbaspirillum robiniae</name>
    <dbReference type="NCBI Taxonomy" id="2014887"/>
    <lineage>
        <taxon>Bacteria</taxon>
        <taxon>Pseudomonadati</taxon>
        <taxon>Pseudomonadota</taxon>
        <taxon>Betaproteobacteria</taxon>
        <taxon>Burkholderiales</taxon>
        <taxon>Oxalobacteraceae</taxon>
        <taxon>Herbaspirillum</taxon>
    </lineage>
</organism>
<dbReference type="CDD" id="cd07246">
    <property type="entry name" value="VOC_like"/>
    <property type="match status" value="1"/>
</dbReference>
<dbReference type="AlphaFoldDB" id="A0A246WTN7"/>
<dbReference type="RefSeq" id="WP_079214353.1">
    <property type="nucleotide sequence ID" value="NZ_CP018845.1"/>
</dbReference>
<evidence type="ECO:0000313" key="6">
    <source>
        <dbReference type="Proteomes" id="UP000536746"/>
    </source>
</evidence>
<dbReference type="PANTHER" id="PTHR34109">
    <property type="entry name" value="BNAUNNG04460D PROTEIN-RELATED"/>
    <property type="match status" value="1"/>
</dbReference>
<name>A0A246WTN7_9BURK</name>
<dbReference type="PROSITE" id="PS51819">
    <property type="entry name" value="VOC"/>
    <property type="match status" value="1"/>
</dbReference>
<keyword evidence="6" id="KW-1185">Reference proteome</keyword>
<dbReference type="Proteomes" id="UP000197596">
    <property type="component" value="Unassembled WGS sequence"/>
</dbReference>
<evidence type="ECO:0000313" key="3">
    <source>
        <dbReference type="EMBL" id="NUU02464.1"/>
    </source>
</evidence>
<evidence type="ECO:0000313" key="5">
    <source>
        <dbReference type="Proteomes" id="UP000197596"/>
    </source>
</evidence>
<dbReference type="InterPro" id="IPR029068">
    <property type="entry name" value="Glyas_Bleomycin-R_OHBP_Dase"/>
</dbReference>
<gene>
    <name evidence="4" type="ORF">CEJ42_06680</name>
    <name evidence="3" type="ORF">HNO84_12725</name>
</gene>
<evidence type="ECO:0000259" key="2">
    <source>
        <dbReference type="PROSITE" id="PS51819"/>
    </source>
</evidence>
<dbReference type="Pfam" id="PF00903">
    <property type="entry name" value="Glyoxalase"/>
    <property type="match status" value="1"/>
</dbReference>
<evidence type="ECO:0000313" key="4">
    <source>
        <dbReference type="EMBL" id="OWY30275.1"/>
    </source>
</evidence>
<dbReference type="SUPFAM" id="SSF54593">
    <property type="entry name" value="Glyoxalase/Bleomycin resistance protein/Dihydroxybiphenyl dioxygenase"/>
    <property type="match status" value="1"/>
</dbReference>
<accession>A0A246WTN7</accession>
<feature type="region of interest" description="Disordered" evidence="1">
    <location>
        <begin position="1"/>
        <end position="24"/>
    </location>
</feature>
<feature type="domain" description="VOC" evidence="2">
    <location>
        <begin position="31"/>
        <end position="156"/>
    </location>
</feature>
<proteinExistence type="predicted"/>
<evidence type="ECO:0000256" key="1">
    <source>
        <dbReference type="SAM" id="MobiDB-lite"/>
    </source>
</evidence>
<dbReference type="PANTHER" id="PTHR34109:SF1">
    <property type="entry name" value="VOC DOMAIN-CONTAINING PROTEIN"/>
    <property type="match status" value="1"/>
</dbReference>
<dbReference type="OrthoDB" id="9795306at2"/>
<dbReference type="InterPro" id="IPR037523">
    <property type="entry name" value="VOC_core"/>
</dbReference>
<dbReference type="EMBL" id="JABFMT010000012">
    <property type="protein sequence ID" value="NUU02464.1"/>
    <property type="molecule type" value="Genomic_DNA"/>
</dbReference>
<protein>
    <submittedName>
        <fullName evidence="4">Glyoxalase</fullName>
    </submittedName>
    <submittedName>
        <fullName evidence="3">VOC family protein</fullName>
    </submittedName>
</protein>
<comment type="caution">
    <text evidence="4">The sequence shown here is derived from an EMBL/GenBank/DDBJ whole genome shotgun (WGS) entry which is preliminary data.</text>
</comment>
<dbReference type="Gene3D" id="3.30.720.120">
    <property type="match status" value="1"/>
</dbReference>